<dbReference type="Gene3D" id="3.10.450.40">
    <property type="match status" value="1"/>
</dbReference>
<dbReference type="KEGG" id="vg:55816751"/>
<dbReference type="Proteomes" id="UP000500909">
    <property type="component" value="Segment"/>
</dbReference>
<dbReference type="GeneID" id="55816751"/>
<name>A0A6G8R2D3_9CAUD</name>
<evidence type="ECO:0000313" key="1">
    <source>
        <dbReference type="EMBL" id="QIN94359.1"/>
    </source>
</evidence>
<keyword evidence="2" id="KW-1185">Reference proteome</keyword>
<sequence length="108" mass="11460">MADGALSFPFEITPTGEVATVGYGTDAEVEQAIAVLVLTEIGERQMSPGFGVPDPAFAGLHVGDIQVGLDDYGPTGITITSVDIIDKTDRQSVADIRWTRDEEGDFQS</sequence>
<protein>
    <submittedName>
        <fullName evidence="1">Baseplate wedge protein</fullName>
    </submittedName>
</protein>
<reference evidence="1 2" key="1">
    <citation type="submission" date="2020-02" db="EMBL/GenBank/DDBJ databases">
        <authorList>
            <person name="Bojorquez D.A."/>
            <person name="Alcantara J.K.D.L."/>
            <person name="Arambulo J.M.L."/>
            <person name="Budzinski C.A."/>
            <person name="Campbell G.A."/>
            <person name="Dosanjh M.K."/>
            <person name="Gallardo M.A."/>
            <person name="Huang C."/>
            <person name="Nguyen N."/>
            <person name="Yee O.M."/>
            <person name="Ngo R.T."/>
            <person name="Kapinos A."/>
            <person name="Freise A.C."/>
            <person name="Reddi K."/>
            <person name="Moberg-Parker J."/>
            <person name="Garlena R.A."/>
            <person name="Russell D.A."/>
            <person name="Pope W.H."/>
            <person name="Jacobs-Sera D."/>
            <person name="Hatfull G.F."/>
        </authorList>
    </citation>
    <scope>NUCLEOTIDE SEQUENCE [LARGE SCALE GENOMIC DNA]</scope>
</reference>
<dbReference type="SUPFAM" id="SSF160719">
    <property type="entry name" value="gpW/gp25-like"/>
    <property type="match status" value="1"/>
</dbReference>
<dbReference type="EMBL" id="MT024868">
    <property type="protein sequence ID" value="QIN94359.1"/>
    <property type="molecule type" value="Genomic_DNA"/>
</dbReference>
<proteinExistence type="predicted"/>
<evidence type="ECO:0000313" key="2">
    <source>
        <dbReference type="Proteomes" id="UP000500909"/>
    </source>
</evidence>
<dbReference type="RefSeq" id="YP_009887296.1">
    <property type="nucleotide sequence ID" value="NC_049498.1"/>
</dbReference>
<accession>A0A6G8R2D3</accession>
<organism evidence="1 2">
    <name type="scientific">Arthrobacter phage Abba</name>
    <dbReference type="NCBI Taxonomy" id="2713256"/>
    <lineage>
        <taxon>Viruses</taxon>
        <taxon>Duplodnaviria</taxon>
        <taxon>Heunggongvirae</taxon>
        <taxon>Uroviricota</taxon>
        <taxon>Caudoviricetes</taxon>
        <taxon>Berryhillviridae</taxon>
        <taxon>Ayohtrevirus</taxon>
        <taxon>Ayohtrevirus abba</taxon>
    </lineage>
</organism>
<gene>
    <name evidence="1" type="primary">30</name>
    <name evidence="1" type="ORF">SEA_ABBA_30</name>
</gene>